<keyword evidence="1" id="KW-1133">Transmembrane helix</keyword>
<organism evidence="3 4">
    <name type="scientific">Moniliophthora roreri (strain MCA 2997)</name>
    <name type="common">Cocoa frosty pod rot fungus</name>
    <name type="synonym">Crinipellis roreri</name>
    <dbReference type="NCBI Taxonomy" id="1381753"/>
    <lineage>
        <taxon>Eukaryota</taxon>
        <taxon>Fungi</taxon>
        <taxon>Dikarya</taxon>
        <taxon>Basidiomycota</taxon>
        <taxon>Agaricomycotina</taxon>
        <taxon>Agaricomycetes</taxon>
        <taxon>Agaricomycetidae</taxon>
        <taxon>Agaricales</taxon>
        <taxon>Marasmiineae</taxon>
        <taxon>Marasmiaceae</taxon>
        <taxon>Moniliophthora</taxon>
    </lineage>
</organism>
<comment type="caution">
    <text evidence="3">The sequence shown here is derived from an EMBL/GenBank/DDBJ whole genome shotgun (WGS) entry which is preliminary data.</text>
</comment>
<dbReference type="KEGG" id="mrr:Moror_9281"/>
<protein>
    <recommendedName>
        <fullName evidence="2">DUF6533 domain-containing protein</fullName>
    </recommendedName>
</protein>
<feature type="domain" description="DUF6533" evidence="2">
    <location>
        <begin position="12"/>
        <end position="53"/>
    </location>
</feature>
<name>V2WX90_MONRO</name>
<evidence type="ECO:0000313" key="4">
    <source>
        <dbReference type="Proteomes" id="UP000017559"/>
    </source>
</evidence>
<dbReference type="HOGENOM" id="CLU_035509_10_4_1"/>
<dbReference type="STRING" id="1381753.V2WX90"/>
<dbReference type="AlphaFoldDB" id="V2WX90"/>
<dbReference type="InterPro" id="IPR045340">
    <property type="entry name" value="DUF6533"/>
</dbReference>
<dbReference type="Proteomes" id="UP000017559">
    <property type="component" value="Unassembled WGS sequence"/>
</dbReference>
<feature type="transmembrane region" description="Helical" evidence="1">
    <location>
        <begin position="198"/>
        <end position="218"/>
    </location>
</feature>
<dbReference type="Pfam" id="PF20151">
    <property type="entry name" value="DUF6533"/>
    <property type="match status" value="1"/>
</dbReference>
<feature type="transmembrane region" description="Helical" evidence="1">
    <location>
        <begin position="79"/>
        <end position="101"/>
    </location>
</feature>
<dbReference type="EMBL" id="AWSO01000969">
    <property type="protein sequence ID" value="ESK86157.1"/>
    <property type="molecule type" value="Genomic_DNA"/>
</dbReference>
<accession>V2WX90</accession>
<reference evidence="3 4" key="1">
    <citation type="journal article" date="2014" name="BMC Genomics">
        <title>Genome and secretome analysis of the hemibiotrophic fungal pathogen, Moniliophthora roreri, which causes frosty pod rot disease of cacao: mechanisms of the biotrophic and necrotrophic phases.</title>
        <authorList>
            <person name="Meinhardt L.W."/>
            <person name="Costa G.G.L."/>
            <person name="Thomazella D.P.T."/>
            <person name="Teixeira P.J.P.L."/>
            <person name="Carazzolle M.F."/>
            <person name="Schuster S.C."/>
            <person name="Carlson J.E."/>
            <person name="Guiltinan M.J."/>
            <person name="Mieczkowski P."/>
            <person name="Farmer A."/>
            <person name="Ramaraj T."/>
            <person name="Crozier J."/>
            <person name="Davis R.E."/>
            <person name="Shao J."/>
            <person name="Melnick R.L."/>
            <person name="Pereira G.A.G."/>
            <person name="Bailey B.A."/>
        </authorList>
    </citation>
    <scope>NUCLEOTIDE SEQUENCE [LARGE SCALE GENOMIC DNA]</scope>
    <source>
        <strain evidence="3 4">MCA 2997</strain>
    </source>
</reference>
<keyword evidence="4" id="KW-1185">Reference proteome</keyword>
<feature type="transmembrane region" description="Helical" evidence="1">
    <location>
        <begin position="49"/>
        <end position="67"/>
    </location>
</feature>
<evidence type="ECO:0000256" key="1">
    <source>
        <dbReference type="SAM" id="Phobius"/>
    </source>
</evidence>
<feature type="transmembrane region" description="Helical" evidence="1">
    <location>
        <begin position="224"/>
        <end position="241"/>
    </location>
</feature>
<evidence type="ECO:0000313" key="3">
    <source>
        <dbReference type="EMBL" id="ESK86157.1"/>
    </source>
</evidence>
<keyword evidence="1" id="KW-0812">Transmembrane</keyword>
<proteinExistence type="predicted"/>
<evidence type="ECO:0000259" key="2">
    <source>
        <dbReference type="Pfam" id="PF20151"/>
    </source>
</evidence>
<feature type="transmembrane region" description="Helical" evidence="1">
    <location>
        <begin position="113"/>
        <end position="133"/>
    </location>
</feature>
<gene>
    <name evidence="3" type="ORF">Moror_9281</name>
</gene>
<sequence>MNVQFASSCLGLTLTIYDMHLLRKDEKTLIWTTPIHLTTVKLLYLLSRYLALAFQLCNVALSAFWKYSYTAIPSHTCAAYLVVKITACYTMLGLLHMILVLRVYALYDRSPKILFALMLIYTLRLSITVWTVTRLSRIDEYEFDAICISPKTVGSEPGIAIFVIGEILNQFVIHTLTIRKTWALKGAWDRTPTLPSVLTRDGFYVFVAIFGGMIAVIVGSYEKGGTSLFVFPLIILIISVAV</sequence>
<keyword evidence="1" id="KW-0472">Membrane</keyword>
<dbReference type="OrthoDB" id="3020506at2759"/>